<name>A0ABQ5LS46_9RHOB</name>
<protein>
    <recommendedName>
        <fullName evidence="1">EthD domain-containing protein</fullName>
    </recommendedName>
</protein>
<accession>A0ABQ5LS46</accession>
<dbReference type="Pfam" id="PF07110">
    <property type="entry name" value="EthD"/>
    <property type="match status" value="1"/>
</dbReference>
<keyword evidence="3" id="KW-1185">Reference proteome</keyword>
<dbReference type="Gene3D" id="3.30.70.100">
    <property type="match status" value="1"/>
</dbReference>
<feature type="domain" description="EthD" evidence="1">
    <location>
        <begin position="10"/>
        <end position="94"/>
    </location>
</feature>
<dbReference type="InterPro" id="IPR009799">
    <property type="entry name" value="EthD_dom"/>
</dbReference>
<proteinExistence type="predicted"/>
<comment type="caution">
    <text evidence="2">The sequence shown here is derived from an EMBL/GenBank/DDBJ whole genome shotgun (WGS) entry which is preliminary data.</text>
</comment>
<dbReference type="EMBL" id="BROH01000003">
    <property type="protein sequence ID" value="GKY87744.1"/>
    <property type="molecule type" value="Genomic_DNA"/>
</dbReference>
<evidence type="ECO:0000313" key="2">
    <source>
        <dbReference type="EMBL" id="GKY87744.1"/>
    </source>
</evidence>
<evidence type="ECO:0000313" key="3">
    <source>
        <dbReference type="Proteomes" id="UP001144205"/>
    </source>
</evidence>
<reference evidence="2" key="1">
    <citation type="journal article" date="2023" name="Int. J. Syst. Evol. Microbiol.">
        <title>Sinisalibacter aestuarii sp. nov., isolated from estuarine sediment of the Arakawa River.</title>
        <authorList>
            <person name="Arafat S.T."/>
            <person name="Hirano S."/>
            <person name="Sato A."/>
            <person name="Takeuchi K."/>
            <person name="Yasuda T."/>
            <person name="Terahara T."/>
            <person name="Hamada M."/>
            <person name="Kobayashi T."/>
        </authorList>
    </citation>
    <scope>NUCLEOTIDE SEQUENCE</scope>
    <source>
        <strain evidence="2">B-399</strain>
    </source>
</reference>
<sequence length="112" mass="12664">MRVSLLGRADGISAAEFQTEWWGLHSEMVRDMPGYVRYVQNLVLDRHIKGQSVPHSAVPVDGIVEFWFPDREGFDACYASDAFSKTAKHGAEFLQDITTYLVETTPLEINET</sequence>
<dbReference type="InterPro" id="IPR011008">
    <property type="entry name" value="Dimeric_a/b-barrel"/>
</dbReference>
<organism evidence="2 3">
    <name type="scientific">Sinisalibacter aestuarii</name>
    <dbReference type="NCBI Taxonomy" id="2949426"/>
    <lineage>
        <taxon>Bacteria</taxon>
        <taxon>Pseudomonadati</taxon>
        <taxon>Pseudomonadota</taxon>
        <taxon>Alphaproteobacteria</taxon>
        <taxon>Rhodobacterales</taxon>
        <taxon>Roseobacteraceae</taxon>
        <taxon>Sinisalibacter</taxon>
    </lineage>
</organism>
<dbReference type="SUPFAM" id="SSF54909">
    <property type="entry name" value="Dimeric alpha+beta barrel"/>
    <property type="match status" value="1"/>
</dbReference>
<dbReference type="Proteomes" id="UP001144205">
    <property type="component" value="Unassembled WGS sequence"/>
</dbReference>
<gene>
    <name evidence="2" type="ORF">STA1M1_16130</name>
</gene>
<evidence type="ECO:0000259" key="1">
    <source>
        <dbReference type="Pfam" id="PF07110"/>
    </source>
</evidence>